<evidence type="ECO:0000313" key="2">
    <source>
        <dbReference type="EMBL" id="MBK9983766.1"/>
    </source>
</evidence>
<dbReference type="NCBIfam" id="TIGR04183">
    <property type="entry name" value="Por_Secre_tail"/>
    <property type="match status" value="1"/>
</dbReference>
<dbReference type="GO" id="GO:0036122">
    <property type="term" value="F:BMP binding"/>
    <property type="evidence" value="ECO:0007669"/>
    <property type="project" value="TreeGrafter"/>
</dbReference>
<evidence type="ECO:0000259" key="1">
    <source>
        <dbReference type="PROSITE" id="PS50933"/>
    </source>
</evidence>
<feature type="domain" description="CHRD" evidence="1">
    <location>
        <begin position="132"/>
        <end position="251"/>
    </location>
</feature>
<dbReference type="Pfam" id="PF18962">
    <property type="entry name" value="Por_Secre_tail"/>
    <property type="match status" value="1"/>
</dbReference>
<protein>
    <submittedName>
        <fullName evidence="2">CHRD domain-containing protein</fullName>
    </submittedName>
</protein>
<comment type="caution">
    <text evidence="2">The sequence shown here is derived from an EMBL/GenBank/DDBJ whole genome shotgun (WGS) entry which is preliminary data.</text>
</comment>
<reference evidence="2 3" key="1">
    <citation type="submission" date="2020-10" db="EMBL/GenBank/DDBJ databases">
        <title>Connecting structure to function with the recovery of over 1000 high-quality activated sludge metagenome-assembled genomes encoding full-length rRNA genes using long-read sequencing.</title>
        <authorList>
            <person name="Singleton C.M."/>
            <person name="Petriglieri F."/>
            <person name="Kristensen J.M."/>
            <person name="Kirkegaard R.H."/>
            <person name="Michaelsen T.Y."/>
            <person name="Andersen M.H."/>
            <person name="Karst S.M."/>
            <person name="Dueholm M.S."/>
            <person name="Nielsen P.H."/>
            <person name="Albertsen M."/>
        </authorList>
    </citation>
    <scope>NUCLEOTIDE SEQUENCE [LARGE SCALE GENOMIC DNA]</scope>
    <source>
        <strain evidence="2">Ribe_18-Q3-R11-54_MAXAC.273</strain>
    </source>
</reference>
<dbReference type="InterPro" id="IPR052278">
    <property type="entry name" value="Chordin-like_regulators"/>
</dbReference>
<dbReference type="PROSITE" id="PS50933">
    <property type="entry name" value="CHRD"/>
    <property type="match status" value="4"/>
</dbReference>
<feature type="domain" description="CHRD" evidence="1">
    <location>
        <begin position="369"/>
        <end position="489"/>
    </location>
</feature>
<gene>
    <name evidence="2" type="ORF">IPP15_15580</name>
</gene>
<dbReference type="AlphaFoldDB" id="A0A9D7SX30"/>
<accession>A0A9D7SX30</accession>
<dbReference type="GO" id="GO:0005615">
    <property type="term" value="C:extracellular space"/>
    <property type="evidence" value="ECO:0007669"/>
    <property type="project" value="TreeGrafter"/>
</dbReference>
<sequence length="705" mass="74740">MADRKSHQIAVPRQVQAWLRSTEDETNVHFKILYSGLQGTFSNAHFHYEEPGVSGPVIFGLASFFDSFGFADGYWDRQSSATFNGVYAKYFEDGEVYVNIHSSTFPGGEIRGNLIRPGSLFTELPFDPKFKDDLIFSAELTGDDENPAVTTDGVGLATFYFDEDKSTAYVNVTVHGLSGPPTAAHIHDGVFGVNGPVIFPLTVVGNRIQMEIPGITPEQFGKFVDGSYYINVHTAAHPGGEIRGQISPEQDVTFVANLNGLQENPVNTSDGRGLGAFHYTIGQTTLDVNVQLTSLSSTITSAHLHAGLPGENGDVIVDLSNLIDGNRIRGTVDLTATDIFALAVGDVYVNVHTSDFADGEIRGQLVYQNGLTFDGWMSGVQENPFATTSASGLAVATVSPDLSNVNVWMTTDALSGPIGASHFHRAALGSNGGVVLNFSNDLNNNALDFTGPISADIVSSLLKGEIYINGHTAAYPGGELRGQMFRLARDGYGFDMCTNQEVAGVNAPDAQGSGLASIDRLHSNLNLSIATDGLTGDLTAAHLHAAAIGANGGVILPLTSFFVNGAVFGSGVPTDTSILNGIIAGNVYANVHTALHPGGELRGQIVKDFLCSIETGVAPIEAIDGEVLLSPNPVNDVLNVQLELSRAAALNMNIYDLSGKIISSTPFSLSEGKNIVQVETDNLSAGFYLLLITDGHSSQAYKFVK</sequence>
<name>A0A9D7SX30_9BACT</name>
<dbReference type="Proteomes" id="UP000808337">
    <property type="component" value="Unassembled WGS sequence"/>
</dbReference>
<dbReference type="InterPro" id="IPR026444">
    <property type="entry name" value="Secre_tail"/>
</dbReference>
<organism evidence="2 3">
    <name type="scientific">Candidatus Opimibacter skivensis</name>
    <dbReference type="NCBI Taxonomy" id="2982028"/>
    <lineage>
        <taxon>Bacteria</taxon>
        <taxon>Pseudomonadati</taxon>
        <taxon>Bacteroidota</taxon>
        <taxon>Saprospiria</taxon>
        <taxon>Saprospirales</taxon>
        <taxon>Saprospiraceae</taxon>
        <taxon>Candidatus Opimibacter</taxon>
    </lineage>
</organism>
<dbReference type="PANTHER" id="PTHR46526">
    <property type="entry name" value="CHORDIN"/>
    <property type="match status" value="1"/>
</dbReference>
<dbReference type="EMBL" id="JADKGY010000025">
    <property type="protein sequence ID" value="MBK9983766.1"/>
    <property type="molecule type" value="Genomic_DNA"/>
</dbReference>
<proteinExistence type="predicted"/>
<feature type="domain" description="CHRD" evidence="1">
    <location>
        <begin position="497"/>
        <end position="610"/>
    </location>
</feature>
<dbReference type="PANTHER" id="PTHR46526:SF1">
    <property type="entry name" value="CHORDIN"/>
    <property type="match status" value="1"/>
</dbReference>
<evidence type="ECO:0000313" key="3">
    <source>
        <dbReference type="Proteomes" id="UP000808337"/>
    </source>
</evidence>
<dbReference type="Pfam" id="PF07452">
    <property type="entry name" value="CHRD"/>
    <property type="match status" value="5"/>
</dbReference>
<dbReference type="SMART" id="SM00754">
    <property type="entry name" value="CHRD"/>
    <property type="match status" value="5"/>
</dbReference>
<feature type="domain" description="CHRD" evidence="1">
    <location>
        <begin position="1"/>
        <end position="119"/>
    </location>
</feature>
<dbReference type="InterPro" id="IPR010895">
    <property type="entry name" value="CHRD"/>
</dbReference>